<comment type="caution">
    <text evidence="1">The sequence shown here is derived from an EMBL/GenBank/DDBJ whole genome shotgun (WGS) entry which is preliminary data.</text>
</comment>
<organism evidence="1 2">
    <name type="scientific">Salinibacillus xinjiangensis</name>
    <dbReference type="NCBI Taxonomy" id="1229268"/>
    <lineage>
        <taxon>Bacteria</taxon>
        <taxon>Bacillati</taxon>
        <taxon>Bacillota</taxon>
        <taxon>Bacilli</taxon>
        <taxon>Bacillales</taxon>
        <taxon>Bacillaceae</taxon>
        <taxon>Salinibacillus</taxon>
    </lineage>
</organism>
<evidence type="ECO:0000313" key="1">
    <source>
        <dbReference type="EMBL" id="MRG85793.1"/>
    </source>
</evidence>
<accession>A0A6G1X473</accession>
<evidence type="ECO:0000313" key="2">
    <source>
        <dbReference type="Proteomes" id="UP000480185"/>
    </source>
</evidence>
<dbReference type="Pfam" id="PF20111">
    <property type="entry name" value="DUF6501"/>
    <property type="match status" value="1"/>
</dbReference>
<protein>
    <submittedName>
        <fullName evidence="1">Uncharacterized protein</fullName>
    </submittedName>
</protein>
<name>A0A6G1X473_9BACI</name>
<dbReference type="EMBL" id="WJNH01000003">
    <property type="protein sequence ID" value="MRG85793.1"/>
    <property type="molecule type" value="Genomic_DNA"/>
</dbReference>
<dbReference type="OrthoDB" id="2428356at2"/>
<dbReference type="Proteomes" id="UP000480185">
    <property type="component" value="Unassembled WGS sequence"/>
</dbReference>
<gene>
    <name evidence="1" type="ORF">GH754_05520</name>
</gene>
<keyword evidence="2" id="KW-1185">Reference proteome</keyword>
<proteinExistence type="predicted"/>
<reference evidence="1 2" key="1">
    <citation type="submission" date="2019-11" db="EMBL/GenBank/DDBJ databases">
        <authorList>
            <person name="Li J."/>
        </authorList>
    </citation>
    <scope>NUCLEOTIDE SEQUENCE [LARGE SCALE GENOMIC DNA]</scope>
    <source>
        <strain evidence="1 2">J4</strain>
    </source>
</reference>
<dbReference type="InterPro" id="IPR045447">
    <property type="entry name" value="DUF6501"/>
</dbReference>
<dbReference type="RefSeq" id="WP_153727740.1">
    <property type="nucleotide sequence ID" value="NZ_WJNH01000003.1"/>
</dbReference>
<sequence length="67" mass="7848">MIHKTWENNETIKQIECVHANANKYIVNNALTPGKVYDVKNETDEFYFIIDNTGKIGGFFKDYFKEV</sequence>
<dbReference type="AlphaFoldDB" id="A0A6G1X473"/>